<dbReference type="EMBL" id="LGAA01000026">
    <property type="protein sequence ID" value="KPD02033.1"/>
    <property type="molecule type" value="Genomic_DNA"/>
</dbReference>
<evidence type="ECO:0000313" key="1">
    <source>
        <dbReference type="EMBL" id="KPD02033.1"/>
    </source>
</evidence>
<sequence length="44" mass="5001">MNLPRRDVGQMLCNYLATLCPAYFLDPSYNAQIIANGIGRLYSY</sequence>
<dbReference type="Proteomes" id="UP000053226">
    <property type="component" value="Unassembled WGS sequence"/>
</dbReference>
<proteinExistence type="predicted"/>
<protein>
    <submittedName>
        <fullName evidence="1">Uncharacterized protein</fullName>
    </submittedName>
</protein>
<name>A0A0N0I9B8_9GAMM</name>
<organism evidence="1 2">
    <name type="scientific">Moellerella wisconsensis ATCC 35017</name>
    <dbReference type="NCBI Taxonomy" id="1354267"/>
    <lineage>
        <taxon>Bacteria</taxon>
        <taxon>Pseudomonadati</taxon>
        <taxon>Pseudomonadota</taxon>
        <taxon>Gammaproteobacteria</taxon>
        <taxon>Enterobacterales</taxon>
        <taxon>Morganellaceae</taxon>
        <taxon>Moellerella</taxon>
    </lineage>
</organism>
<keyword evidence="2" id="KW-1185">Reference proteome</keyword>
<reference evidence="1 2" key="1">
    <citation type="submission" date="2015-07" db="EMBL/GenBank/DDBJ databases">
        <title>ATOL: Assembling a taxonomically balanced genome-scale reconstruction of the evolutionary history of the Enterobacteriaceae.</title>
        <authorList>
            <person name="Plunkett G.III."/>
            <person name="Neeno-Eckwall E.C."/>
            <person name="Glasner J.D."/>
            <person name="Perna N.T."/>
        </authorList>
    </citation>
    <scope>NUCLEOTIDE SEQUENCE [LARGE SCALE GENOMIC DNA]</scope>
    <source>
        <strain evidence="1 2">ATCC 35017</strain>
    </source>
</reference>
<evidence type="ECO:0000313" key="2">
    <source>
        <dbReference type="Proteomes" id="UP000053226"/>
    </source>
</evidence>
<comment type="caution">
    <text evidence="1">The sequence shown here is derived from an EMBL/GenBank/DDBJ whole genome shotgun (WGS) entry which is preliminary data.</text>
</comment>
<accession>A0A0N0I9B8</accession>
<gene>
    <name evidence="1" type="ORF">M992_2576</name>
</gene>
<dbReference type="AlphaFoldDB" id="A0A0N0I9B8"/>